<dbReference type="Proteomes" id="UP000069272">
    <property type="component" value="Chromosome 3L"/>
</dbReference>
<dbReference type="KEGG" id="aali:118463201"/>
<reference evidence="1" key="2">
    <citation type="submission" date="2022-08" db="UniProtKB">
        <authorList>
            <consortium name="EnsemblMetazoa"/>
        </authorList>
    </citation>
    <scope>IDENTIFICATION</scope>
    <source>
        <strain evidence="1">STECLA/ALBI9_A</strain>
    </source>
</reference>
<reference evidence="1 2" key="1">
    <citation type="journal article" date="2017" name="G3 (Bethesda)">
        <title>The Physical Genome Mapping of Anopheles albimanus Corrected Scaffold Misassemblies and Identified Interarm Rearrangements in Genus Anopheles.</title>
        <authorList>
            <person name="Artemov G.N."/>
            <person name="Peery A.N."/>
            <person name="Jiang X."/>
            <person name="Tu Z."/>
            <person name="Stegniy V.N."/>
            <person name="Sharakhova M.V."/>
            <person name="Sharakhov I.V."/>
        </authorList>
    </citation>
    <scope>NUCLEOTIDE SEQUENCE [LARGE SCALE GENOMIC DNA]</scope>
    <source>
        <strain evidence="1 2">ALBI9_A</strain>
    </source>
</reference>
<dbReference type="AlphaFoldDB" id="A0A182FFS2"/>
<name>A0A182FFS2_ANOAL</name>
<accession>A0A182FFS2</accession>
<dbReference type="STRING" id="7167.A0A182FFS2"/>
<proteinExistence type="predicted"/>
<keyword evidence="2" id="KW-1185">Reference proteome</keyword>
<evidence type="ECO:0000313" key="2">
    <source>
        <dbReference type="Proteomes" id="UP000069272"/>
    </source>
</evidence>
<protein>
    <submittedName>
        <fullName evidence="1">Uncharacterized protein</fullName>
    </submittedName>
</protein>
<dbReference type="RefSeq" id="XP_035785529.1">
    <property type="nucleotide sequence ID" value="XM_035929636.1"/>
</dbReference>
<evidence type="ECO:0000313" key="1">
    <source>
        <dbReference type="EnsemblMetazoa" id="AALB005364-PA"/>
    </source>
</evidence>
<sequence>MSQFQIHSNDSDSEILREVGDDDGDDELLVDTKPPFGLLEADTLLLAVDGHCQLGGPATTRVPHLDETGISRLPFKCPVGGCQERCCLFMLATHVSYDHSALPVESLWPNETRSVQLDPAMAIDEPPRCHMLCLLSGRIRGLGDGKQRDKLPFALISSKYSLHGAERLVLWVTGPDAGGEQRQRYSMEAGRNESSRLLPYAVAFSGQIVPLHANQDAEEVHRSGAGLVIPVQQLERLLNGRTKLLEVCVHFH</sequence>
<dbReference type="GeneID" id="118463201"/>
<dbReference type="EnsemblMetazoa" id="AALB005364-RA">
    <property type="protein sequence ID" value="AALB005364-PA"/>
    <property type="gene ID" value="AALB005364"/>
</dbReference>
<dbReference type="OrthoDB" id="7967959at2759"/>
<dbReference type="VEuPathDB" id="VectorBase:AALB20_034767"/>
<dbReference type="VEuPathDB" id="VectorBase:AALB005364"/>
<organism evidence="1 2">
    <name type="scientific">Anopheles albimanus</name>
    <name type="common">New world malaria mosquito</name>
    <dbReference type="NCBI Taxonomy" id="7167"/>
    <lineage>
        <taxon>Eukaryota</taxon>
        <taxon>Metazoa</taxon>
        <taxon>Ecdysozoa</taxon>
        <taxon>Arthropoda</taxon>
        <taxon>Hexapoda</taxon>
        <taxon>Insecta</taxon>
        <taxon>Pterygota</taxon>
        <taxon>Neoptera</taxon>
        <taxon>Endopterygota</taxon>
        <taxon>Diptera</taxon>
        <taxon>Nematocera</taxon>
        <taxon>Culicoidea</taxon>
        <taxon>Culicidae</taxon>
        <taxon>Anophelinae</taxon>
        <taxon>Anopheles</taxon>
    </lineage>
</organism>